<dbReference type="Pfam" id="PF03514">
    <property type="entry name" value="GRAS"/>
    <property type="match status" value="1"/>
</dbReference>
<comment type="caution">
    <text evidence="3">Lacks conserved residue(s) required for the propagation of feature annotation.</text>
</comment>
<organism evidence="4 5">
    <name type="scientific">Cocos nucifera</name>
    <name type="common">Coconut palm</name>
    <dbReference type="NCBI Taxonomy" id="13894"/>
    <lineage>
        <taxon>Eukaryota</taxon>
        <taxon>Viridiplantae</taxon>
        <taxon>Streptophyta</taxon>
        <taxon>Embryophyta</taxon>
        <taxon>Tracheophyta</taxon>
        <taxon>Spermatophyta</taxon>
        <taxon>Magnoliopsida</taxon>
        <taxon>Liliopsida</taxon>
        <taxon>Arecaceae</taxon>
        <taxon>Arecoideae</taxon>
        <taxon>Cocoseae</taxon>
        <taxon>Attaleinae</taxon>
        <taxon>Cocos</taxon>
    </lineage>
</organism>
<evidence type="ECO:0000256" key="3">
    <source>
        <dbReference type="PROSITE-ProRule" id="PRU01191"/>
    </source>
</evidence>
<evidence type="ECO:0000256" key="2">
    <source>
        <dbReference type="ARBA" id="ARBA00023163"/>
    </source>
</evidence>
<keyword evidence="2" id="KW-0804">Transcription</keyword>
<gene>
    <name evidence="4" type="ORF">COCNU_14G010630</name>
</gene>
<dbReference type="Proteomes" id="UP000797356">
    <property type="component" value="Chromosome 14"/>
</dbReference>
<dbReference type="AlphaFoldDB" id="A0A8K0IVY1"/>
<proteinExistence type="inferred from homology"/>
<dbReference type="EMBL" id="CM017885">
    <property type="protein sequence ID" value="KAG1368595.1"/>
    <property type="molecule type" value="Genomic_DNA"/>
</dbReference>
<dbReference type="PROSITE" id="PS50985">
    <property type="entry name" value="GRAS"/>
    <property type="match status" value="1"/>
</dbReference>
<accession>A0A8K0IVY1</accession>
<evidence type="ECO:0000313" key="4">
    <source>
        <dbReference type="EMBL" id="KAG1368595.1"/>
    </source>
</evidence>
<reference evidence="4" key="1">
    <citation type="journal article" date="2017" name="Gigascience">
        <title>The genome draft of coconut (Cocos nucifera).</title>
        <authorList>
            <person name="Xiao Y."/>
            <person name="Xu P."/>
            <person name="Fan H."/>
            <person name="Baudouin L."/>
            <person name="Xia W."/>
            <person name="Bocs S."/>
            <person name="Xu J."/>
            <person name="Li Q."/>
            <person name="Guo A."/>
            <person name="Zhou L."/>
            <person name="Li J."/>
            <person name="Wu Y."/>
            <person name="Ma Z."/>
            <person name="Armero A."/>
            <person name="Issali A.E."/>
            <person name="Liu N."/>
            <person name="Peng M."/>
            <person name="Yang Y."/>
        </authorList>
    </citation>
    <scope>NUCLEOTIDE SEQUENCE</scope>
    <source>
        <tissue evidence="4">Spear leaf of Hainan Tall coconut</tissue>
    </source>
</reference>
<protein>
    <submittedName>
        <fullName evidence="4">Putative Scarecrow-like protein 1</fullName>
    </submittedName>
</protein>
<keyword evidence="5" id="KW-1185">Reference proteome</keyword>
<keyword evidence="1" id="KW-0805">Transcription regulation</keyword>
<reference evidence="4" key="2">
    <citation type="submission" date="2019-07" db="EMBL/GenBank/DDBJ databases">
        <authorList>
            <person name="Yang Y."/>
            <person name="Bocs S."/>
            <person name="Baudouin L."/>
        </authorList>
    </citation>
    <scope>NUCLEOTIDE SEQUENCE</scope>
    <source>
        <tissue evidence="4">Spear leaf of Hainan Tall coconut</tissue>
    </source>
</reference>
<name>A0A8K0IVY1_COCNU</name>
<comment type="similarity">
    <text evidence="3">Belongs to the GRAS family.</text>
</comment>
<comment type="caution">
    <text evidence="4">The sequence shown here is derived from an EMBL/GenBank/DDBJ whole genome shotgun (WGS) entry which is preliminary data.</text>
</comment>
<evidence type="ECO:0000313" key="5">
    <source>
        <dbReference type="Proteomes" id="UP000797356"/>
    </source>
</evidence>
<sequence length="58" mass="6677">MLLWVADESITLANPRDKLLHWVMSLGPWVVVQVEQDMNGNMVPFMMQFAEACEYYGA</sequence>
<evidence type="ECO:0000256" key="1">
    <source>
        <dbReference type="ARBA" id="ARBA00023015"/>
    </source>
</evidence>
<dbReference type="InterPro" id="IPR005202">
    <property type="entry name" value="TF_GRAS"/>
</dbReference>